<dbReference type="AlphaFoldDB" id="A0AAD8ZMU5"/>
<name>A0AAD8ZMU5_9TELE</name>
<dbReference type="PANTHER" id="PTHR24559">
    <property type="entry name" value="TRANSPOSON TY3-I GAG-POL POLYPROTEIN"/>
    <property type="match status" value="1"/>
</dbReference>
<evidence type="ECO:0000313" key="1">
    <source>
        <dbReference type="EMBL" id="KAK1802012.1"/>
    </source>
</evidence>
<dbReference type="SUPFAM" id="SSF56672">
    <property type="entry name" value="DNA/RNA polymerases"/>
    <property type="match status" value="1"/>
</dbReference>
<reference evidence="1" key="1">
    <citation type="submission" date="2023-03" db="EMBL/GenBank/DDBJ databases">
        <title>Electrophorus voltai genome.</title>
        <authorList>
            <person name="Bian C."/>
        </authorList>
    </citation>
    <scope>NUCLEOTIDE SEQUENCE</scope>
    <source>
        <strain evidence="1">CB-2022</strain>
        <tissue evidence="1">Muscle</tissue>
    </source>
</reference>
<dbReference type="Proteomes" id="UP001239994">
    <property type="component" value="Unassembled WGS sequence"/>
</dbReference>
<dbReference type="PANTHER" id="PTHR24559:SF440">
    <property type="entry name" value="RIBONUCLEASE H"/>
    <property type="match status" value="1"/>
</dbReference>
<dbReference type="EMBL" id="JAROKS010000008">
    <property type="protein sequence ID" value="KAK1802012.1"/>
    <property type="molecule type" value="Genomic_DNA"/>
</dbReference>
<evidence type="ECO:0000313" key="2">
    <source>
        <dbReference type="Proteomes" id="UP001239994"/>
    </source>
</evidence>
<comment type="caution">
    <text evidence="1">The sequence shown here is derived from an EMBL/GenBank/DDBJ whole genome shotgun (WGS) entry which is preliminary data.</text>
</comment>
<dbReference type="Gene3D" id="3.10.10.10">
    <property type="entry name" value="HIV Type 1 Reverse Transcriptase, subunit A, domain 1"/>
    <property type="match status" value="1"/>
</dbReference>
<dbReference type="InterPro" id="IPR053134">
    <property type="entry name" value="RNA-dir_DNA_polymerase"/>
</dbReference>
<gene>
    <name evidence="1" type="ORF">P4O66_022248</name>
</gene>
<feature type="non-terminal residue" evidence="1">
    <location>
        <position position="179"/>
    </location>
</feature>
<dbReference type="InterPro" id="IPR043502">
    <property type="entry name" value="DNA/RNA_pol_sf"/>
</dbReference>
<keyword evidence="2" id="KW-1185">Reference proteome</keyword>
<sequence length="179" mass="20045">MGQYIKQALKQGYIHPSASPASANVFLIKKKDGGLRPCVDYRGLNELLVQYPYALPLVPAMLEQLRGARYFTKLDLCSSYNLIISCPFVEQRTTLKLLDTNMQLPDGSAASAPDWTDILSFEVMALAKKQELGKLQSMVDRLTHYIKSLFMSLATWPCERLSPSAAKGVQYHIAIPEVY</sequence>
<proteinExistence type="predicted"/>
<accession>A0AAD8ZMU5</accession>
<organism evidence="1 2">
    <name type="scientific">Electrophorus voltai</name>
    <dbReference type="NCBI Taxonomy" id="2609070"/>
    <lineage>
        <taxon>Eukaryota</taxon>
        <taxon>Metazoa</taxon>
        <taxon>Chordata</taxon>
        <taxon>Craniata</taxon>
        <taxon>Vertebrata</taxon>
        <taxon>Euteleostomi</taxon>
        <taxon>Actinopterygii</taxon>
        <taxon>Neopterygii</taxon>
        <taxon>Teleostei</taxon>
        <taxon>Ostariophysi</taxon>
        <taxon>Gymnotiformes</taxon>
        <taxon>Gymnotoidei</taxon>
        <taxon>Gymnotidae</taxon>
        <taxon>Electrophorus</taxon>
    </lineage>
</organism>
<protein>
    <recommendedName>
        <fullName evidence="3">Reverse transcriptase domain-containing protein</fullName>
    </recommendedName>
</protein>
<dbReference type="CDD" id="cd01647">
    <property type="entry name" value="RT_LTR"/>
    <property type="match status" value="1"/>
</dbReference>
<evidence type="ECO:0008006" key="3">
    <source>
        <dbReference type="Google" id="ProtNLM"/>
    </source>
</evidence>